<accession>R4T897</accession>
<dbReference type="Proteomes" id="UP000202086">
    <property type="component" value="Segment"/>
</dbReference>
<evidence type="ECO:0000256" key="1">
    <source>
        <dbReference type="SAM" id="MobiDB-lite"/>
    </source>
</evidence>
<dbReference type="GeneID" id="16193495"/>
<sequence>MGQRTKTKEKIVQRERTETRTESEVVEEEVVVAVCDFCDQEYEDLDPSDLNTILINPTTPPRETSETVRVPMEENFNRKVEMYRALMECRSITTQRKRVMDSEPNFSEDPNHVPTFDTFDEDLRSDVIAYEFTIHVPTRQRAEAELEVCDHCKEAFQE</sequence>
<protein>
    <submittedName>
        <fullName evidence="2">Uncharacterized protein</fullName>
    </submittedName>
</protein>
<keyword evidence="3" id="KW-1185">Reference proteome</keyword>
<reference evidence="2 3" key="1">
    <citation type="submission" date="2012-12" db="EMBL/GenBank/DDBJ databases">
        <authorList>
            <person name="Sencilo A."/>
            <person name="Jacobs-Sera D."/>
            <person name="Russell D.A."/>
            <person name="Ko C."/>
            <person name="Atanasova N."/>
            <person name="Osterlund E."/>
            <person name="Oksanen H.M."/>
            <person name="Bamford D.H."/>
            <person name="Hatfull G.F."/>
            <person name="Roine E."/>
            <person name="Hendrix R.W."/>
        </authorList>
    </citation>
    <scope>NUCLEOTIDE SEQUENCE [LARGE SCALE GENOMIC DNA]</scope>
</reference>
<evidence type="ECO:0000313" key="3">
    <source>
        <dbReference type="Proteomes" id="UP000202086"/>
    </source>
</evidence>
<organism evidence="2 3">
    <name type="scientific">Haloarcula californiae tailed virus 1</name>
    <dbReference type="NCBI Taxonomy" id="1273746"/>
    <lineage>
        <taxon>Viruses</taxon>
        <taxon>Duplodnaviria</taxon>
        <taxon>Heunggongvirae</taxon>
        <taxon>Uroviricota</taxon>
        <taxon>Caudoviricetes</taxon>
        <taxon>Thumleimavirales</taxon>
        <taxon>Druskaviridae</taxon>
        <taxon>Hacavirus</taxon>
        <taxon>Hacavirus italiense</taxon>
        <taxon>Hacavirus HCTV1</taxon>
    </lineage>
</organism>
<gene>
    <name evidence="2" type="primary">142</name>
    <name evidence="2" type="ORF">DNAM5_142</name>
</gene>
<feature type="region of interest" description="Disordered" evidence="1">
    <location>
        <begin position="1"/>
        <end position="22"/>
    </location>
</feature>
<dbReference type="OrthoDB" id="33175at10239"/>
<dbReference type="EMBL" id="KC292029">
    <property type="protein sequence ID" value="AGM11999.1"/>
    <property type="molecule type" value="Genomic_DNA"/>
</dbReference>
<evidence type="ECO:0000313" key="2">
    <source>
        <dbReference type="EMBL" id="AGM11999.1"/>
    </source>
</evidence>
<dbReference type="KEGG" id="vg:16193495"/>
<dbReference type="RefSeq" id="YP_008059703.1">
    <property type="nucleotide sequence ID" value="NC_021330.1"/>
</dbReference>
<name>R4T897_9CAUD</name>
<proteinExistence type="predicted"/>